<dbReference type="InterPro" id="IPR031365">
    <property type="entry name" value="CMIP6"/>
</dbReference>
<sequence>MEGKEEKLQQHKIEDDGIVYVTEKEEEIIHEKKPGKSIQRSKPCVRRGRVDYAKFIITNARTFYEPIPYIDSKNKTEDQSDWWSYSKALEHVFQPPYDTKSTQRSDFQKPTCPLTLPVKHSKMQKASSGIVPLASPDASAELQNKFTEYMSFIHQYDSRKTPNEPIRGKRLGTFVQREIKPGSRPIVPKGTEVLLNAPGRCSSEQPEKTEKGNPAGSRMISPGLCQQNSQELLET</sequence>
<dbReference type="AlphaFoldDB" id="A0A8C5Z385"/>
<evidence type="ECO:0000313" key="2">
    <source>
        <dbReference type="Ensembl" id="ENSMMMP00000008840.1"/>
    </source>
</evidence>
<accession>A0A8C5Z385</accession>
<reference evidence="2" key="2">
    <citation type="submission" date="2025-09" db="UniProtKB">
        <authorList>
            <consortium name="Ensembl"/>
        </authorList>
    </citation>
    <scope>IDENTIFICATION</scope>
</reference>
<feature type="region of interest" description="Disordered" evidence="1">
    <location>
        <begin position="196"/>
        <end position="235"/>
    </location>
</feature>
<evidence type="ECO:0000256" key="1">
    <source>
        <dbReference type="SAM" id="MobiDB-lite"/>
    </source>
</evidence>
<keyword evidence="3" id="KW-1185">Reference proteome</keyword>
<reference evidence="2" key="1">
    <citation type="submission" date="2025-08" db="UniProtKB">
        <authorList>
            <consortium name="Ensembl"/>
        </authorList>
    </citation>
    <scope>IDENTIFICATION</scope>
</reference>
<dbReference type="PANTHER" id="PTHR35087:SF1">
    <property type="entry name" value="RIKEN CDNA 4930505A04 GENE"/>
    <property type="match status" value="1"/>
</dbReference>
<dbReference type="KEGG" id="mmma:107137106"/>
<organism evidence="2 3">
    <name type="scientific">Marmota marmota marmota</name>
    <name type="common">Alpine marmot</name>
    <dbReference type="NCBI Taxonomy" id="9994"/>
    <lineage>
        <taxon>Eukaryota</taxon>
        <taxon>Metazoa</taxon>
        <taxon>Chordata</taxon>
        <taxon>Craniata</taxon>
        <taxon>Vertebrata</taxon>
        <taxon>Euteleostomi</taxon>
        <taxon>Mammalia</taxon>
        <taxon>Eutheria</taxon>
        <taxon>Euarchontoglires</taxon>
        <taxon>Glires</taxon>
        <taxon>Rodentia</taxon>
        <taxon>Sciuromorpha</taxon>
        <taxon>Sciuridae</taxon>
        <taxon>Xerinae</taxon>
        <taxon>Marmotini</taxon>
        <taxon>Marmota</taxon>
    </lineage>
</organism>
<proteinExistence type="predicted"/>
<protein>
    <submittedName>
        <fullName evidence="2">Ciliary microtubule inner protein 6</fullName>
    </submittedName>
</protein>
<dbReference type="Ensembl" id="ENSMMMT00000010084.1">
    <property type="protein sequence ID" value="ENSMMMP00000008840.1"/>
    <property type="gene ID" value="ENSMMMG00000007917.1"/>
</dbReference>
<feature type="compositionally biased region" description="Polar residues" evidence="1">
    <location>
        <begin position="224"/>
        <end position="235"/>
    </location>
</feature>
<dbReference type="PANTHER" id="PTHR35087">
    <property type="entry name" value="SIMILAR TO HYPOTHETICAL PROTEIN FLJ40298"/>
    <property type="match status" value="1"/>
</dbReference>
<name>A0A8C5Z385_MARMA</name>
<dbReference type="Pfam" id="PF15667">
    <property type="entry name" value="CMIP6"/>
    <property type="match status" value="1"/>
</dbReference>
<dbReference type="Proteomes" id="UP000694407">
    <property type="component" value="Unplaced"/>
</dbReference>
<dbReference type="OrthoDB" id="9971371at2759"/>
<dbReference type="GeneID" id="107137106"/>
<gene>
    <name evidence="2" type="primary">CIMIP6</name>
</gene>
<evidence type="ECO:0000313" key="3">
    <source>
        <dbReference type="Proteomes" id="UP000694407"/>
    </source>
</evidence>
<dbReference type="GeneTree" id="ENSGT00390000005045"/>